<evidence type="ECO:0000313" key="1">
    <source>
        <dbReference type="EMBL" id="CAB4718335.1"/>
    </source>
</evidence>
<gene>
    <name evidence="1" type="ORF">UFOPK2655_01153</name>
</gene>
<organism evidence="1">
    <name type="scientific">freshwater metagenome</name>
    <dbReference type="NCBI Taxonomy" id="449393"/>
    <lineage>
        <taxon>unclassified sequences</taxon>
        <taxon>metagenomes</taxon>
        <taxon>ecological metagenomes</taxon>
    </lineage>
</organism>
<reference evidence="1" key="1">
    <citation type="submission" date="2020-05" db="EMBL/GenBank/DDBJ databases">
        <authorList>
            <person name="Chiriac C."/>
            <person name="Salcher M."/>
            <person name="Ghai R."/>
            <person name="Kavagutti S V."/>
        </authorList>
    </citation>
    <scope>NUCLEOTIDE SEQUENCE</scope>
</reference>
<proteinExistence type="predicted"/>
<dbReference type="AlphaFoldDB" id="A0A6J6RBC6"/>
<name>A0A6J6RBC6_9ZZZZ</name>
<protein>
    <submittedName>
        <fullName evidence="1">Unannotated protein</fullName>
    </submittedName>
</protein>
<dbReference type="EMBL" id="CAEZYE010000075">
    <property type="protein sequence ID" value="CAB4718335.1"/>
    <property type="molecule type" value="Genomic_DNA"/>
</dbReference>
<sequence length="54" mass="6104">MNSWTDVVVPALESQGFLAPMHLTNSKTGRKEIVEKRVSIECMSAESLRTMRHT</sequence>
<accession>A0A6J6RBC6</accession>